<gene>
    <name evidence="2" type="ORF">JY500_12580</name>
</gene>
<protein>
    <submittedName>
        <fullName evidence="2">Uncharacterized protein</fullName>
    </submittedName>
</protein>
<sequence>MDGIGEVSTTYGAVARLRSAVVCACVAVTSLAGCATPLFYDENRDKQGQDLKKAVAEAKVADTVGGLEKSFSDMAGLEETRARDRAAYLFDRELQIVSKAENLASKYDSGKGTTDGLYTVVAARLKDLMGKTRTTDDQKAYSAIKAKIESRQRTLDQSLTVFLGTTGHRFDSCQAVYKQLADPAQSDNQPSTEFLESFPADRRELARLKFPEVVDKCKEIDDALKERSEFFVADTEPRLMTLQTRLDELQKELGDYDRDLNAARAKLKADQKAASTPAEGPGTLEKVEDRAKRLGEVVSSLAEGVRAVSDAGEHALAVERLARLEGLLHAIAGTPTDGKVALSEDDRVAVAIIRDLPALADEADKLMKDAARPRLIPFVAAVEQQTIVVRGFEAVRAAKVRRMDAVRRQVAAVMDEVDALVRVLAELDCEPTWHKRSVGALLADLKGQQRVRFLLALAVYADEVKAYRVEGAALAARVNAIAYDEGLIRSKFAAAQWDALINMMATVLADYHAAGIKKADLAEFFKALGLVTIGVGVAQ</sequence>
<accession>A0ABX7M2G4</accession>
<keyword evidence="3" id="KW-1185">Reference proteome</keyword>
<evidence type="ECO:0000313" key="2">
    <source>
        <dbReference type="EMBL" id="QSI75348.1"/>
    </source>
</evidence>
<proteinExistence type="predicted"/>
<reference evidence="2 3" key="1">
    <citation type="submission" date="2021-02" db="EMBL/GenBank/DDBJ databases">
        <title>Niveibacterium changnyeongensis HC41.</title>
        <authorList>
            <person name="Kang M."/>
        </authorList>
    </citation>
    <scope>NUCLEOTIDE SEQUENCE [LARGE SCALE GENOMIC DNA]</scope>
    <source>
        <strain evidence="2 3">HC41</strain>
    </source>
</reference>
<dbReference type="RefSeq" id="WP_206252820.1">
    <property type="nucleotide sequence ID" value="NZ_CP071060.1"/>
</dbReference>
<evidence type="ECO:0000313" key="3">
    <source>
        <dbReference type="Proteomes" id="UP000663570"/>
    </source>
</evidence>
<dbReference type="Proteomes" id="UP000663570">
    <property type="component" value="Chromosome"/>
</dbReference>
<evidence type="ECO:0000256" key="1">
    <source>
        <dbReference type="SAM" id="Coils"/>
    </source>
</evidence>
<organism evidence="2 3">
    <name type="scientific">Niveibacterium microcysteis</name>
    <dbReference type="NCBI Taxonomy" id="2811415"/>
    <lineage>
        <taxon>Bacteria</taxon>
        <taxon>Pseudomonadati</taxon>
        <taxon>Pseudomonadota</taxon>
        <taxon>Betaproteobacteria</taxon>
        <taxon>Rhodocyclales</taxon>
        <taxon>Rhodocyclaceae</taxon>
        <taxon>Niveibacterium</taxon>
    </lineage>
</organism>
<keyword evidence="1" id="KW-0175">Coiled coil</keyword>
<name>A0ABX7M2G4_9RHOO</name>
<dbReference type="EMBL" id="CP071060">
    <property type="protein sequence ID" value="QSI75348.1"/>
    <property type="molecule type" value="Genomic_DNA"/>
</dbReference>
<feature type="coiled-coil region" evidence="1">
    <location>
        <begin position="239"/>
        <end position="266"/>
    </location>
</feature>